<keyword evidence="2" id="KW-0175">Coiled coil</keyword>
<evidence type="ECO:0000256" key="2">
    <source>
        <dbReference type="SAM" id="Coils"/>
    </source>
</evidence>
<accession>A0A1Y5F873</accession>
<dbReference type="Gene3D" id="1.20.120.160">
    <property type="entry name" value="HPT domain"/>
    <property type="match status" value="1"/>
</dbReference>
<evidence type="ECO:0000259" key="3">
    <source>
        <dbReference type="PROSITE" id="PS50894"/>
    </source>
</evidence>
<dbReference type="Proteomes" id="UP000196531">
    <property type="component" value="Unassembled WGS sequence"/>
</dbReference>
<dbReference type="InterPro" id="IPR036641">
    <property type="entry name" value="HPT_dom_sf"/>
</dbReference>
<keyword evidence="1" id="KW-0597">Phosphoprotein</keyword>
<dbReference type="AlphaFoldDB" id="A0A1Y5F873"/>
<protein>
    <recommendedName>
        <fullName evidence="3">HPt domain-containing protein</fullName>
    </recommendedName>
</protein>
<feature type="coiled-coil region" evidence="2">
    <location>
        <begin position="87"/>
        <end position="114"/>
    </location>
</feature>
<organism evidence="4 5">
    <name type="scientific">Halobacteriovorax marinus</name>
    <dbReference type="NCBI Taxonomy" id="97084"/>
    <lineage>
        <taxon>Bacteria</taxon>
        <taxon>Pseudomonadati</taxon>
        <taxon>Bdellovibrionota</taxon>
        <taxon>Bacteriovoracia</taxon>
        <taxon>Bacteriovoracales</taxon>
        <taxon>Halobacteriovoraceae</taxon>
        <taxon>Halobacteriovorax</taxon>
    </lineage>
</organism>
<dbReference type="EMBL" id="MAAO01000006">
    <property type="protein sequence ID" value="OUR96955.1"/>
    <property type="molecule type" value="Genomic_DNA"/>
</dbReference>
<proteinExistence type="predicted"/>
<evidence type="ECO:0000313" key="5">
    <source>
        <dbReference type="Proteomes" id="UP000196531"/>
    </source>
</evidence>
<feature type="domain" description="HPt" evidence="3">
    <location>
        <begin position="16"/>
        <end position="117"/>
    </location>
</feature>
<dbReference type="SUPFAM" id="SSF47226">
    <property type="entry name" value="Histidine-containing phosphotransfer domain, HPT domain"/>
    <property type="match status" value="1"/>
</dbReference>
<dbReference type="GO" id="GO:0000160">
    <property type="term" value="P:phosphorelay signal transduction system"/>
    <property type="evidence" value="ECO:0007669"/>
    <property type="project" value="InterPro"/>
</dbReference>
<feature type="modified residue" description="Phosphohistidine" evidence="1">
    <location>
        <position position="55"/>
    </location>
</feature>
<dbReference type="InterPro" id="IPR008207">
    <property type="entry name" value="Sig_transdc_His_kin_Hpt_dom"/>
</dbReference>
<evidence type="ECO:0000256" key="1">
    <source>
        <dbReference type="PROSITE-ProRule" id="PRU00110"/>
    </source>
</evidence>
<dbReference type="GO" id="GO:0004672">
    <property type="term" value="F:protein kinase activity"/>
    <property type="evidence" value="ECO:0007669"/>
    <property type="project" value="UniProtKB-ARBA"/>
</dbReference>
<dbReference type="PROSITE" id="PS50894">
    <property type="entry name" value="HPT"/>
    <property type="match status" value="1"/>
</dbReference>
<dbReference type="Pfam" id="PF01627">
    <property type="entry name" value="Hpt"/>
    <property type="match status" value="1"/>
</dbReference>
<comment type="caution">
    <text evidence="4">The sequence shown here is derived from an EMBL/GenBank/DDBJ whole genome shotgun (WGS) entry which is preliminary data.</text>
</comment>
<evidence type="ECO:0000313" key="4">
    <source>
        <dbReference type="EMBL" id="OUR96955.1"/>
    </source>
</evidence>
<name>A0A1Y5F873_9BACT</name>
<reference evidence="5" key="1">
    <citation type="journal article" date="2017" name="Proc. Natl. Acad. Sci. U.S.A.">
        <title>Simulation of Deepwater Horizon oil plume reveals substrate specialization within a complex community of hydrocarbon-degraders.</title>
        <authorList>
            <person name="Hu P."/>
            <person name="Dubinsky E.A."/>
            <person name="Probst A.J."/>
            <person name="Wang J."/>
            <person name="Sieber C.M.K."/>
            <person name="Tom L.M."/>
            <person name="Gardinali P."/>
            <person name="Banfield J.F."/>
            <person name="Atlas R.M."/>
            <person name="Andersen G.L."/>
        </authorList>
    </citation>
    <scope>NUCLEOTIDE SEQUENCE [LARGE SCALE GENOMIC DNA]</scope>
</reference>
<gene>
    <name evidence="4" type="ORF">A9Q84_11505</name>
</gene>
<sequence length="117" mass="13052">MLSFDKEKLNGYFSDETEILCELIDDFFSELPSMLAPIKDSIEKADMGGLQISAHTLKGAVSNFFPPDCVEHSYELEKIGKSGVFDLNLASEHYQKLEAALQILEGELKEFSKELSG</sequence>